<evidence type="ECO:0000313" key="3">
    <source>
        <dbReference type="Proteomes" id="UP000228528"/>
    </source>
</evidence>
<sequence length="182" mass="20826">MIDPQKELGSPSFTLPKESTPEAPSFVIETLSTTEVVEPQKEQEFPETPPRVDTPSVESDSSTLDVLRKTLRRSKKKKPTTIPQIRDEITVQVEKIMEDGLKDAFMEMTPVQQQEFKIKGEETAQELRRMLQSTKIKAKKVVLLLIDWLKLLPGVNKFFIEQEAKIKADKIVSLHHHLPPRT</sequence>
<proteinExistence type="predicted"/>
<accession>A0A2M6P1E6</accession>
<gene>
    <name evidence="2" type="ORF">COU30_02140</name>
</gene>
<feature type="region of interest" description="Disordered" evidence="1">
    <location>
        <begin position="1"/>
        <end position="23"/>
    </location>
</feature>
<name>A0A2M6P1E6_9BACT</name>
<feature type="region of interest" description="Disordered" evidence="1">
    <location>
        <begin position="35"/>
        <end position="63"/>
    </location>
</feature>
<dbReference type="AlphaFoldDB" id="A0A2M6P1E6"/>
<dbReference type="EMBL" id="PFBW01000096">
    <property type="protein sequence ID" value="PIR77498.1"/>
    <property type="molecule type" value="Genomic_DNA"/>
</dbReference>
<dbReference type="Proteomes" id="UP000228528">
    <property type="component" value="Unassembled WGS sequence"/>
</dbReference>
<reference evidence="3" key="1">
    <citation type="submission" date="2017-09" db="EMBL/GenBank/DDBJ databases">
        <title>Depth-based differentiation of microbial function through sediment-hosted aquifers and enrichment of novel symbionts in the deep terrestrial subsurface.</title>
        <authorList>
            <person name="Probst A.J."/>
            <person name="Ladd B."/>
            <person name="Jarett J.K."/>
            <person name="Geller-Mcgrath D.E."/>
            <person name="Sieber C.M.K."/>
            <person name="Emerson J.B."/>
            <person name="Anantharaman K."/>
            <person name="Thomas B.C."/>
            <person name="Malmstrom R."/>
            <person name="Stieglmeier M."/>
            <person name="Klingl A."/>
            <person name="Woyke T."/>
            <person name="Ryan C.M."/>
            <person name="Banfield J.F."/>
        </authorList>
    </citation>
    <scope>NUCLEOTIDE SEQUENCE [LARGE SCALE GENOMIC DNA]</scope>
</reference>
<evidence type="ECO:0000256" key="1">
    <source>
        <dbReference type="SAM" id="MobiDB-lite"/>
    </source>
</evidence>
<organism evidence="2 3">
    <name type="scientific">Candidatus Magasanikbacteria bacterium CG10_big_fil_rev_8_21_14_0_10_38_6</name>
    <dbReference type="NCBI Taxonomy" id="1974647"/>
    <lineage>
        <taxon>Bacteria</taxon>
        <taxon>Candidatus Magasanikiibacteriota</taxon>
    </lineage>
</organism>
<comment type="caution">
    <text evidence="2">The sequence shown here is derived from an EMBL/GenBank/DDBJ whole genome shotgun (WGS) entry which is preliminary data.</text>
</comment>
<protein>
    <submittedName>
        <fullName evidence="2">Uncharacterized protein</fullName>
    </submittedName>
</protein>
<evidence type="ECO:0000313" key="2">
    <source>
        <dbReference type="EMBL" id="PIR77498.1"/>
    </source>
</evidence>